<dbReference type="GO" id="GO:0046872">
    <property type="term" value="F:metal ion binding"/>
    <property type="evidence" value="ECO:0007669"/>
    <property type="project" value="UniProtKB-KW"/>
</dbReference>
<name>A0A1M4WKG2_9BACL</name>
<dbReference type="Pfam" id="PF13242">
    <property type="entry name" value="Hydrolase_like"/>
    <property type="match status" value="1"/>
</dbReference>
<evidence type="ECO:0000256" key="4">
    <source>
        <dbReference type="ARBA" id="ARBA00022842"/>
    </source>
</evidence>
<dbReference type="PANTHER" id="PTHR19288:SF46">
    <property type="entry name" value="HALOACID DEHALOGENASE-LIKE HYDROLASE DOMAIN-CONTAINING PROTEIN 2"/>
    <property type="match status" value="1"/>
</dbReference>
<comment type="cofactor">
    <cofactor evidence="8">
        <name>Mg(2+)</name>
        <dbReference type="ChEBI" id="CHEBI:18420"/>
    </cofactor>
    <text evidence="8">Divalent metal ions. Mg(2+) is the most effective.</text>
</comment>
<dbReference type="InterPro" id="IPR006357">
    <property type="entry name" value="HAD-SF_hydro_IIA"/>
</dbReference>
<feature type="binding site" evidence="8">
    <location>
        <position position="10"/>
    </location>
    <ligand>
        <name>Mg(2+)</name>
        <dbReference type="ChEBI" id="CHEBI:18420"/>
    </ligand>
</feature>
<dbReference type="InterPro" id="IPR006354">
    <property type="entry name" value="HAD-SF_hydro_IIA_hyp1"/>
</dbReference>
<organism evidence="9 10">
    <name type="scientific">Seinonella peptonophila</name>
    <dbReference type="NCBI Taxonomy" id="112248"/>
    <lineage>
        <taxon>Bacteria</taxon>
        <taxon>Bacillati</taxon>
        <taxon>Bacillota</taxon>
        <taxon>Bacilli</taxon>
        <taxon>Bacillales</taxon>
        <taxon>Thermoactinomycetaceae</taxon>
        <taxon>Seinonella</taxon>
    </lineage>
</organism>
<protein>
    <recommendedName>
        <fullName evidence="5">Acid sugar phosphatase</fullName>
        <ecNumber evidence="5">3.1.3.-</ecNumber>
    </recommendedName>
</protein>
<evidence type="ECO:0000256" key="7">
    <source>
        <dbReference type="PIRSR" id="PIRSR000915-2"/>
    </source>
</evidence>
<feature type="active site" description="Nucleophile" evidence="6">
    <location>
        <position position="10"/>
    </location>
</feature>
<accession>A0A1M4WKG2</accession>
<comment type="similarity">
    <text evidence="1 5">Belongs to the HAD-like hydrolase superfamily. NagD family.</text>
</comment>
<dbReference type="PANTHER" id="PTHR19288">
    <property type="entry name" value="4-NITROPHENYLPHOSPHATASE-RELATED"/>
    <property type="match status" value="1"/>
</dbReference>
<dbReference type="OrthoDB" id="9810449at2"/>
<dbReference type="InterPro" id="IPR023214">
    <property type="entry name" value="HAD_sf"/>
</dbReference>
<dbReference type="PIRSF" id="PIRSF000915">
    <property type="entry name" value="PGP-type_phosphatase"/>
    <property type="match status" value="1"/>
</dbReference>
<evidence type="ECO:0000256" key="3">
    <source>
        <dbReference type="ARBA" id="ARBA00022801"/>
    </source>
</evidence>
<reference evidence="9 10" key="1">
    <citation type="submission" date="2016-11" db="EMBL/GenBank/DDBJ databases">
        <authorList>
            <person name="Jaros S."/>
            <person name="Januszkiewicz K."/>
            <person name="Wedrychowicz H."/>
        </authorList>
    </citation>
    <scope>NUCLEOTIDE SEQUENCE [LARGE SCALE GENOMIC DNA]</scope>
    <source>
        <strain evidence="9 10">DSM 44666</strain>
    </source>
</reference>
<proteinExistence type="inferred from homology"/>
<evidence type="ECO:0000256" key="5">
    <source>
        <dbReference type="PIRNR" id="PIRNR000915"/>
    </source>
</evidence>
<dbReference type="STRING" id="112248.SAMN05444392_103261"/>
<feature type="binding site" evidence="8">
    <location>
        <position position="12"/>
    </location>
    <ligand>
        <name>Mg(2+)</name>
        <dbReference type="ChEBI" id="CHEBI:18420"/>
    </ligand>
</feature>
<keyword evidence="4 5" id="KW-0460">Magnesium</keyword>
<evidence type="ECO:0000313" key="10">
    <source>
        <dbReference type="Proteomes" id="UP000184476"/>
    </source>
</evidence>
<keyword evidence="3" id="KW-0378">Hydrolase</keyword>
<dbReference type="SUPFAM" id="SSF56784">
    <property type="entry name" value="HAD-like"/>
    <property type="match status" value="1"/>
</dbReference>
<evidence type="ECO:0000256" key="8">
    <source>
        <dbReference type="PIRSR" id="PIRSR000915-3"/>
    </source>
</evidence>
<evidence type="ECO:0000256" key="2">
    <source>
        <dbReference type="ARBA" id="ARBA00022723"/>
    </source>
</evidence>
<comment type="function">
    <text evidence="5">Catalyzes the dephosphorylation of 2-6 carbon acid sugars in vitro.</text>
</comment>
<keyword evidence="10" id="KW-1185">Reference proteome</keyword>
<dbReference type="NCBIfam" id="TIGR01460">
    <property type="entry name" value="HAD-SF-IIA"/>
    <property type="match status" value="1"/>
</dbReference>
<dbReference type="EMBL" id="FQVL01000003">
    <property type="protein sequence ID" value="SHE81695.1"/>
    <property type="molecule type" value="Genomic_DNA"/>
</dbReference>
<dbReference type="SFLD" id="SFLDS00003">
    <property type="entry name" value="Haloacid_Dehalogenase"/>
    <property type="match status" value="1"/>
</dbReference>
<dbReference type="GO" id="GO:0016791">
    <property type="term" value="F:phosphatase activity"/>
    <property type="evidence" value="ECO:0007669"/>
    <property type="project" value="TreeGrafter"/>
</dbReference>
<dbReference type="InterPro" id="IPR036412">
    <property type="entry name" value="HAD-like_sf"/>
</dbReference>
<dbReference type="Gene3D" id="3.40.50.1000">
    <property type="entry name" value="HAD superfamily/HAD-like"/>
    <property type="match status" value="2"/>
</dbReference>
<evidence type="ECO:0000256" key="1">
    <source>
        <dbReference type="ARBA" id="ARBA00006696"/>
    </source>
</evidence>
<dbReference type="Pfam" id="PF13344">
    <property type="entry name" value="Hydrolase_6"/>
    <property type="match status" value="1"/>
</dbReference>
<dbReference type="SFLD" id="SFLDG01139">
    <property type="entry name" value="C2.A:_Pyridoxal_Phosphate_Phos"/>
    <property type="match status" value="1"/>
</dbReference>
<evidence type="ECO:0000313" key="9">
    <source>
        <dbReference type="EMBL" id="SHE81695.1"/>
    </source>
</evidence>
<dbReference type="RefSeq" id="WP_073154342.1">
    <property type="nucleotide sequence ID" value="NZ_FQVL01000003.1"/>
</dbReference>
<dbReference type="NCBIfam" id="TIGR01457">
    <property type="entry name" value="HAD-SF-IIA-hyp2"/>
    <property type="match status" value="1"/>
</dbReference>
<dbReference type="SFLD" id="SFLDG01129">
    <property type="entry name" value="C1.5:_HAD__Beta-PGM__Phosphata"/>
    <property type="match status" value="1"/>
</dbReference>
<dbReference type="AlphaFoldDB" id="A0A1M4WKG2"/>
<feature type="active site" description="Proton donor" evidence="6">
    <location>
        <position position="12"/>
    </location>
</feature>
<evidence type="ECO:0000256" key="6">
    <source>
        <dbReference type="PIRSR" id="PIRSR000915-1"/>
    </source>
</evidence>
<sequence length="261" mass="29210">MSQYKGYFFDIDGTIIRGEEAIDGAREFLHMLQANHLPFLYLTNNSSRKPQQLISMLRDFHFPVQLENIYTTSMAITRYLTEHWRGASVYVIGEDGLIEGVKKAGCVLKEQNPDVVVVGRDRGFNYEKLSTACYAVANGATLIGTSRDRAYPVDDRFLPGSGALVKAIETATRINAFYIGKPEQTIMQYALEYTGLEAEDVVMVGDNLETDIMVSQTMSMDTWLVLSGVTNERMAKESSLQPTYQTNSIQDGVQLFKNGIL</sequence>
<keyword evidence="2 5" id="KW-0479">Metal-binding</keyword>
<dbReference type="Proteomes" id="UP000184476">
    <property type="component" value="Unassembled WGS sequence"/>
</dbReference>
<gene>
    <name evidence="9" type="ORF">SAMN05444392_103261</name>
</gene>
<feature type="binding site" evidence="8">
    <location>
        <position position="206"/>
    </location>
    <ligand>
        <name>Mg(2+)</name>
        <dbReference type="ChEBI" id="CHEBI:18420"/>
    </ligand>
</feature>
<dbReference type="EC" id="3.1.3.-" evidence="5"/>
<feature type="binding site" evidence="7">
    <location>
        <position position="181"/>
    </location>
    <ligand>
        <name>substrate</name>
    </ligand>
</feature>
<dbReference type="GO" id="GO:0005737">
    <property type="term" value="C:cytoplasm"/>
    <property type="evidence" value="ECO:0007669"/>
    <property type="project" value="TreeGrafter"/>
</dbReference>